<organism evidence="3 4">
    <name type="scientific">Schaalia odontolytica</name>
    <dbReference type="NCBI Taxonomy" id="1660"/>
    <lineage>
        <taxon>Bacteria</taxon>
        <taxon>Bacillati</taxon>
        <taxon>Actinomycetota</taxon>
        <taxon>Actinomycetes</taxon>
        <taxon>Actinomycetales</taxon>
        <taxon>Actinomycetaceae</taxon>
        <taxon>Schaalia</taxon>
    </lineage>
</organism>
<evidence type="ECO:0000256" key="1">
    <source>
        <dbReference type="SAM" id="Coils"/>
    </source>
</evidence>
<evidence type="ECO:0000313" key="3">
    <source>
        <dbReference type="EMBL" id="PKY64521.1"/>
    </source>
</evidence>
<accession>A0A2I1I061</accession>
<feature type="coiled-coil region" evidence="1">
    <location>
        <begin position="111"/>
        <end position="149"/>
    </location>
</feature>
<keyword evidence="1" id="KW-0175">Coiled coil</keyword>
<dbReference type="AlphaFoldDB" id="A0A2I1I061"/>
<dbReference type="EMBL" id="PKKM01000006">
    <property type="protein sequence ID" value="PKY64521.1"/>
    <property type="molecule type" value="Genomic_DNA"/>
</dbReference>
<protein>
    <recommendedName>
        <fullName evidence="5">ATPase</fullName>
    </recommendedName>
</protein>
<dbReference type="Proteomes" id="UP000234198">
    <property type="component" value="Unassembled WGS sequence"/>
</dbReference>
<feature type="region of interest" description="Disordered" evidence="2">
    <location>
        <begin position="1"/>
        <end position="27"/>
    </location>
</feature>
<evidence type="ECO:0000313" key="4">
    <source>
        <dbReference type="Proteomes" id="UP000234198"/>
    </source>
</evidence>
<sequence length="245" mass="26208">MPGGTQEAAMADTTDNQTQDEWNEETVYGPSTVIAALDQIEDLVESSRTVPLSASIMINKAELLDLLDQAREALPEDLVAADAVVADADAVLGRADSAAETRIAEANSRASSTLDQANERAAQILADAEEEAERTRSRAEDEATALISQARSDAEATIADANAQAARIVSTENIVRMAEDRAREIVSEAKRSAASLREGADDYVANSLDELAHLISDLARRTDAGRRTIAERRGVDVTDVDLTNE</sequence>
<comment type="caution">
    <text evidence="3">The sequence shown here is derived from an EMBL/GenBank/DDBJ whole genome shotgun (WGS) entry which is preliminary data.</text>
</comment>
<evidence type="ECO:0008006" key="5">
    <source>
        <dbReference type="Google" id="ProtNLM"/>
    </source>
</evidence>
<evidence type="ECO:0000256" key="2">
    <source>
        <dbReference type="SAM" id="MobiDB-lite"/>
    </source>
</evidence>
<gene>
    <name evidence="3" type="ORF">CYJ22_05495</name>
</gene>
<reference evidence="3 4" key="1">
    <citation type="submission" date="2017-12" db="EMBL/GenBank/DDBJ databases">
        <title>Phylogenetic diversity of female urinary microbiome.</title>
        <authorList>
            <person name="Thomas-White K."/>
            <person name="Wolfe A.J."/>
        </authorList>
    </citation>
    <scope>NUCLEOTIDE SEQUENCE [LARGE SCALE GENOMIC DNA]</scope>
    <source>
        <strain evidence="3 4">UMB0018</strain>
    </source>
</reference>
<proteinExistence type="predicted"/>
<name>A0A2I1I061_9ACTO</name>